<evidence type="ECO:0000256" key="10">
    <source>
        <dbReference type="RuleBase" id="RU000577"/>
    </source>
</evidence>
<feature type="binding site" evidence="8">
    <location>
        <position position="181"/>
    </location>
    <ligand>
        <name>ATP</name>
        <dbReference type="ChEBI" id="CHEBI:30616"/>
    </ligand>
</feature>
<dbReference type="GO" id="GO:0005886">
    <property type="term" value="C:plasma membrane"/>
    <property type="evidence" value="ECO:0007669"/>
    <property type="project" value="TreeGrafter"/>
</dbReference>
<organism evidence="14 15">
    <name type="scientific">Candidatus Ishikawaella capsulata Mpkobe</name>
    <dbReference type="NCBI Taxonomy" id="476281"/>
    <lineage>
        <taxon>Bacteria</taxon>
        <taxon>Pseudomonadati</taxon>
        <taxon>Pseudomonadota</taxon>
        <taxon>Gammaproteobacteria</taxon>
        <taxon>Enterobacterales</taxon>
        <taxon>Enterobacteriaceae</taxon>
        <taxon>Candidatus Ishikawella</taxon>
    </lineage>
</organism>
<evidence type="ECO:0000259" key="12">
    <source>
        <dbReference type="SMART" id="SM00382"/>
    </source>
</evidence>
<dbReference type="EMBL" id="AP010872">
    <property type="protein sequence ID" value="BAH82888.1"/>
    <property type="molecule type" value="Genomic_DNA"/>
</dbReference>
<evidence type="ECO:0000259" key="13">
    <source>
        <dbReference type="SMART" id="SM00760"/>
    </source>
</evidence>
<dbReference type="Gene3D" id="3.40.50.300">
    <property type="entry name" value="P-loop containing nucleotide triphosphate hydrolases"/>
    <property type="match status" value="1"/>
</dbReference>
<keyword evidence="7 8" id="KW-0238">DNA-binding</keyword>
<dbReference type="GO" id="GO:0006270">
    <property type="term" value="P:DNA replication initiation"/>
    <property type="evidence" value="ECO:0007669"/>
    <property type="project" value="UniProtKB-UniRule"/>
</dbReference>
<evidence type="ECO:0000313" key="15">
    <source>
        <dbReference type="Proteomes" id="UP000061704"/>
    </source>
</evidence>
<dbReference type="NCBIfam" id="TIGR00362">
    <property type="entry name" value="DnaA"/>
    <property type="match status" value="1"/>
</dbReference>
<evidence type="ECO:0000256" key="5">
    <source>
        <dbReference type="ARBA" id="ARBA00022840"/>
    </source>
</evidence>
<dbReference type="PANTHER" id="PTHR30050">
    <property type="entry name" value="CHROMOSOMAL REPLICATION INITIATOR PROTEIN DNAA"/>
    <property type="match status" value="1"/>
</dbReference>
<comment type="function">
    <text evidence="8 10">Plays an essential role in the initiation and regulation of chromosomal replication. ATP-DnaA binds to the origin of replication (oriC) to initiate formation of the DNA replication initiation complex once per cell cycle. Binds the DnaA box (a 9 base pair repeat at the origin) and separates the double-stranded (ds)DNA. Forms a right-handed helical filament on oriC DNA; dsDNA binds to the exterior of the filament while single-stranded (ss)DNA is stabiized in the filament's interior. The ATP-DnaA-oriC complex binds and stabilizes one strand of the AT-rich DNA unwinding element (DUE), permitting loading of DNA polymerase. After initiation quickly degrades to an ADP-DnaA complex that is not apt for DNA replication. Binds acidic phospholipids.</text>
</comment>
<dbReference type="PRINTS" id="PR00051">
    <property type="entry name" value="DNAA"/>
</dbReference>
<dbReference type="Pfam" id="PF11638">
    <property type="entry name" value="DnaA_N"/>
    <property type="match status" value="1"/>
</dbReference>
<sequence length="470" mass="54462">MEHTVVSILWKQCLYSLQTTLSSTEFKMWIRPLQSKFKGNRLTLYAPNRFILDWVLNKYADNIDKLLHNICKKNVPSLHFELSSSTNRIKTKLTKSLINNITVPTNSENMLNISNKQIFTDNKKTNFFNSNYSSNFNIRYTFDSFIDGKSNNLAYQIAFDIAYNVNQQYNPLFLYGSTGLGKTHLLHAIGNIISKNTDNKIVYVTSESFVQHMVKAIQTNSIEAFRKYYRSVSILLIDDIQYFTNKKRSQEELLHTINSLLEDNKQIILTCDRYPRKISCIEDRLKSRLGWGLSVKIDYPELETRMSIITKKAKDNNIHLSPEVVLFIAKFLKSNIRELEGALNRVIVHSKFTSSIIDIDFIDNILKDLVTLQKKNIAIDNIKKTVAKYYNIKILDLFSKRRSHLIVHPRHMAMAVTKKLTNYTLSEIGSIFGGRDHSTVIHACRKIDQLKKENLSIKKDFLNIIEILSI</sequence>
<keyword evidence="15" id="KW-1185">Reference proteome</keyword>
<dbReference type="PANTHER" id="PTHR30050:SF2">
    <property type="entry name" value="CHROMOSOMAL REPLICATION INITIATOR PROTEIN DNAA"/>
    <property type="match status" value="1"/>
</dbReference>
<dbReference type="SMART" id="SM00760">
    <property type="entry name" value="Bac_DnaA_C"/>
    <property type="match status" value="1"/>
</dbReference>
<dbReference type="FunFam" id="3.40.50.300:FF:000668">
    <property type="entry name" value="Chromosomal replication initiator protein DnaA"/>
    <property type="match status" value="1"/>
</dbReference>
<dbReference type="GO" id="GO:0003688">
    <property type="term" value="F:DNA replication origin binding"/>
    <property type="evidence" value="ECO:0007669"/>
    <property type="project" value="UniProtKB-UniRule"/>
</dbReference>
<keyword evidence="3 8" id="KW-0235">DNA replication</keyword>
<evidence type="ECO:0000256" key="4">
    <source>
        <dbReference type="ARBA" id="ARBA00022741"/>
    </source>
</evidence>
<reference evidence="14 15" key="1">
    <citation type="journal article" date="2011" name="Genome Biol. Evol.">
        <title>Reductive evolution of bacterial genome in insect gut environment.</title>
        <authorList>
            <person name="Nikoh N."/>
            <person name="Hosokawa T."/>
            <person name="Ohshima K."/>
            <person name="Hattori M."/>
            <person name="Fukatsu T."/>
        </authorList>
    </citation>
    <scope>NUCLEOTIDE SEQUENCE [LARGE SCALE GENOMIC DNA]</scope>
    <source>
        <strain evidence="14 15">Mpkobe</strain>
    </source>
</reference>
<evidence type="ECO:0000256" key="3">
    <source>
        <dbReference type="ARBA" id="ARBA00022705"/>
    </source>
</evidence>
<comment type="domain">
    <text evidence="8">Domain I is involved in oligomerization and binding regulators, domain II is flexibile and of varying length in different bacteria, domain III forms the AAA+ region, while domain IV binds dsDNA.</text>
</comment>
<dbReference type="InterPro" id="IPR027417">
    <property type="entry name" value="P-loop_NTPase"/>
</dbReference>
<dbReference type="GO" id="GO:0008289">
    <property type="term" value="F:lipid binding"/>
    <property type="evidence" value="ECO:0007669"/>
    <property type="project" value="UniProtKB-KW"/>
</dbReference>
<dbReference type="STRING" id="476281.ICMP_015"/>
<dbReference type="InterPro" id="IPR024633">
    <property type="entry name" value="DnaA_N_dom"/>
</dbReference>
<evidence type="ECO:0000256" key="9">
    <source>
        <dbReference type="NCBIfam" id="TIGR00362"/>
    </source>
</evidence>
<dbReference type="InterPro" id="IPR013317">
    <property type="entry name" value="DnaA_dom"/>
</dbReference>
<comment type="caution">
    <text evidence="8">Lacks conserved residue(s) required for the propagation of feature annotation.</text>
</comment>
<dbReference type="InterPro" id="IPR010921">
    <property type="entry name" value="Trp_repressor/repl_initiator"/>
</dbReference>
<dbReference type="HOGENOM" id="CLU_026910_0_1_6"/>
<accession>C5WC32</accession>
<keyword evidence="5 8" id="KW-0067">ATP-binding</keyword>
<dbReference type="HAMAP" id="MF_00377">
    <property type="entry name" value="DnaA_bact"/>
    <property type="match status" value="1"/>
</dbReference>
<dbReference type="CDD" id="cd06571">
    <property type="entry name" value="Bac_DnaA_C"/>
    <property type="match status" value="1"/>
</dbReference>
<dbReference type="SUPFAM" id="SSF52540">
    <property type="entry name" value="P-loop containing nucleoside triphosphate hydrolases"/>
    <property type="match status" value="1"/>
</dbReference>
<dbReference type="InterPro" id="IPR018312">
    <property type="entry name" value="Chromosome_initiator_DnaA_CS"/>
</dbReference>
<dbReference type="Gene3D" id="3.30.300.180">
    <property type="match status" value="1"/>
</dbReference>
<evidence type="ECO:0000256" key="7">
    <source>
        <dbReference type="ARBA" id="ARBA00023125"/>
    </source>
</evidence>
<dbReference type="AlphaFoldDB" id="C5WC32"/>
<keyword evidence="6 8" id="KW-0446">Lipid-binding</keyword>
<dbReference type="GO" id="GO:0005737">
    <property type="term" value="C:cytoplasm"/>
    <property type="evidence" value="ECO:0007669"/>
    <property type="project" value="UniProtKB-SubCell"/>
</dbReference>
<feature type="binding site" evidence="8">
    <location>
        <position position="182"/>
    </location>
    <ligand>
        <name>ATP</name>
        <dbReference type="ChEBI" id="CHEBI:30616"/>
    </ligand>
</feature>
<feature type="domain" description="Chromosomal replication initiator DnaA C-terminal" evidence="13">
    <location>
        <begin position="378"/>
        <end position="447"/>
    </location>
</feature>
<evidence type="ECO:0000256" key="11">
    <source>
        <dbReference type="RuleBase" id="RU004227"/>
    </source>
</evidence>
<dbReference type="Pfam" id="PF08299">
    <property type="entry name" value="Bac_DnaA_C"/>
    <property type="match status" value="1"/>
</dbReference>
<dbReference type="InterPro" id="IPR013159">
    <property type="entry name" value="DnaA_C"/>
</dbReference>
<dbReference type="CDD" id="cd00009">
    <property type="entry name" value="AAA"/>
    <property type="match status" value="1"/>
</dbReference>
<dbReference type="FunFam" id="1.10.8.60:FF:000003">
    <property type="entry name" value="Chromosomal replication initiator protein DnaA"/>
    <property type="match status" value="1"/>
</dbReference>
<comment type="similarity">
    <text evidence="1 8 11">Belongs to the DnaA family.</text>
</comment>
<feature type="domain" description="AAA+ ATPase" evidence="12">
    <location>
        <begin position="168"/>
        <end position="295"/>
    </location>
</feature>
<dbReference type="GO" id="GO:0005524">
    <property type="term" value="F:ATP binding"/>
    <property type="evidence" value="ECO:0007669"/>
    <property type="project" value="UniProtKB-UniRule"/>
</dbReference>
<evidence type="ECO:0000256" key="6">
    <source>
        <dbReference type="ARBA" id="ARBA00023121"/>
    </source>
</evidence>
<name>C5WC32_9ENTR</name>
<comment type="subunit">
    <text evidence="8">Oligomerizes as a right-handed, spiral filament on DNA at oriC.</text>
</comment>
<dbReference type="KEGG" id="icp:ICMP_015"/>
<keyword evidence="4 8" id="KW-0547">Nucleotide-binding</keyword>
<keyword evidence="2 8" id="KW-0963">Cytoplasm</keyword>
<dbReference type="InterPro" id="IPR001957">
    <property type="entry name" value="Chromosome_initiator_DnaA"/>
</dbReference>
<feature type="binding site" evidence="8">
    <location>
        <position position="183"/>
    </location>
    <ligand>
        <name>ATP</name>
        <dbReference type="ChEBI" id="CHEBI:30616"/>
    </ligand>
</feature>
<proteinExistence type="inferred from homology"/>
<feature type="region of interest" description="Domain IV, binds dsDNA" evidence="8">
    <location>
        <begin position="351"/>
        <end position="470"/>
    </location>
</feature>
<evidence type="ECO:0000256" key="8">
    <source>
        <dbReference type="HAMAP-Rule" id="MF_00377"/>
    </source>
</evidence>
<evidence type="ECO:0000256" key="1">
    <source>
        <dbReference type="ARBA" id="ARBA00006583"/>
    </source>
</evidence>
<dbReference type="Proteomes" id="UP000061704">
    <property type="component" value="Chromosome"/>
</dbReference>
<feature type="binding site" evidence="8">
    <location>
        <position position="179"/>
    </location>
    <ligand>
        <name>ATP</name>
        <dbReference type="ChEBI" id="CHEBI:30616"/>
    </ligand>
</feature>
<gene>
    <name evidence="8 14" type="primary">dnaA</name>
    <name evidence="14" type="ORF">ICMP_015</name>
</gene>
<dbReference type="SMART" id="SM00382">
    <property type="entry name" value="AAA"/>
    <property type="match status" value="1"/>
</dbReference>
<dbReference type="InterPro" id="IPR020591">
    <property type="entry name" value="Chromosome_initiator_DnaA-like"/>
</dbReference>
<dbReference type="GO" id="GO:0006275">
    <property type="term" value="P:regulation of DNA replication"/>
    <property type="evidence" value="ECO:0007669"/>
    <property type="project" value="UniProtKB-UniRule"/>
</dbReference>
<protein>
    <recommendedName>
        <fullName evidence="8 9">Chromosomal replication initiator protein DnaA</fullName>
    </recommendedName>
</protein>
<dbReference type="Gene3D" id="1.10.8.60">
    <property type="match status" value="1"/>
</dbReference>
<evidence type="ECO:0000256" key="2">
    <source>
        <dbReference type="ARBA" id="ARBA00022490"/>
    </source>
</evidence>
<comment type="subcellular location">
    <subcellularLocation>
        <location evidence="8">Cytoplasm</location>
    </subcellularLocation>
</comment>
<dbReference type="SUPFAM" id="SSF48295">
    <property type="entry name" value="TrpR-like"/>
    <property type="match status" value="1"/>
</dbReference>
<evidence type="ECO:0000313" key="14">
    <source>
        <dbReference type="EMBL" id="BAH82888.1"/>
    </source>
</evidence>
<dbReference type="PROSITE" id="PS01008">
    <property type="entry name" value="DNAA"/>
    <property type="match status" value="1"/>
</dbReference>
<dbReference type="Pfam" id="PF00308">
    <property type="entry name" value="Bac_DnaA"/>
    <property type="match status" value="1"/>
</dbReference>
<feature type="region of interest" description="Domain I, interacts with DnaA modulators" evidence="8">
    <location>
        <begin position="1"/>
        <end position="92"/>
    </location>
</feature>
<dbReference type="InterPro" id="IPR003593">
    <property type="entry name" value="AAA+_ATPase"/>
</dbReference>
<dbReference type="InterPro" id="IPR038454">
    <property type="entry name" value="DnaA_N_sf"/>
</dbReference>
<dbReference type="Gene3D" id="1.10.1750.10">
    <property type="match status" value="1"/>
</dbReference>